<evidence type="ECO:0000313" key="30">
    <source>
        <dbReference type="Proteomes" id="UP000202440"/>
    </source>
</evidence>
<evidence type="ECO:0000313" key="29">
    <source>
        <dbReference type="EMBL" id="ASP38223.1"/>
    </source>
</evidence>
<dbReference type="GO" id="GO:0008360">
    <property type="term" value="P:regulation of cell shape"/>
    <property type="evidence" value="ECO:0007669"/>
    <property type="project" value="UniProtKB-UniRule"/>
</dbReference>
<dbReference type="GO" id="GO:0071555">
    <property type="term" value="P:cell wall organization"/>
    <property type="evidence" value="ECO:0007669"/>
    <property type="project" value="UniProtKB-UniRule"/>
</dbReference>
<sequence length="797" mass="89377">MSMASRTPKSKPSSAPKKTASKRQSASAKSSRKGRKANSKAARPRVWKRWLWRLCLVFLVALAVYLVYLDAQIRERFEGNKWDLPAKVYARPFTLYPGLSVSEAQLQAELQWADYRRDKDANSPGSFDRRGDDWLIYRRAFAFWDGAEPARQLRIEMENGRVQRIWDAQGEQALVRLEPQYIGGIFPSDNEDRELVRLEDVPPELVAALIITEDQSFFQHWGISLRGIARAMMANVRAGGMVQGGSTLTQQLVKNFFLTSERTLTRKAQEALMSILLELHYDKEEILQAYLNEVYLGQAGRRAIHGFGLAARFYFGKSARELSLAESATLVGLVKGASYYNPRRHPQRAKQRRDLILGLMADNGIISDQQRRQAQAQPLLTSSPRRAGQREYPAFLELAKQQLQRDYRLQDLQSDGLNIFTTLDPWIQHAVERAAEEELQRLERRFPEHDGQLETAAVVTSVDGGEIRALLGSRKAEFFGFNRALDARRPMGSLVKPAVFLAALNSGRYHWASPISDRPVVVTGPGGQRWEPKNYDLQSHGDVTLEAALHRSLNQATARLGMTVGLEAVASTLQRLGFEGDIPPYPSMLLGAVEGSPVEVASFYQTMASQGFYTPLRTIAAVTTSQGQTLSSYAIEGEQRYAASSMQWLRYGLEQVVESGTARRLQQRIPVPLAAKTGTSDEQRDAWFAGFDNRHLGVFWVGRDDNKPMPVSGSSGALPLWLNAFERIGVEGLTPAQALAWYPVLPDGTLLPQGCKDRRASEYPFTDQALSNFQPDVAACASGQQQQEEKSWFDWLF</sequence>
<feature type="domain" description="Glycosyl transferase family 51" evidence="27">
    <location>
        <begin position="189"/>
        <end position="360"/>
    </location>
</feature>
<evidence type="ECO:0000256" key="3">
    <source>
        <dbReference type="ARBA" id="ARBA00004752"/>
    </source>
</evidence>
<feature type="active site" description="Acyl-ester intermediate; for transpeptidase activity" evidence="24">
    <location>
        <position position="493"/>
    </location>
</feature>
<dbReference type="GO" id="GO:0005886">
    <property type="term" value="C:plasma membrane"/>
    <property type="evidence" value="ECO:0007669"/>
    <property type="project" value="UniProtKB-SubCell"/>
</dbReference>
<evidence type="ECO:0000256" key="24">
    <source>
        <dbReference type="PIRSR" id="PIRSR002799-1"/>
    </source>
</evidence>
<dbReference type="Gene3D" id="1.20.5.100">
    <property type="entry name" value="Cytochrome c1, transmembrane anchor, C-terminal"/>
    <property type="match status" value="1"/>
</dbReference>
<keyword evidence="12" id="KW-0378">Hydrolase</keyword>
<dbReference type="PANTHER" id="PTHR32282:SF11">
    <property type="entry name" value="PENICILLIN-BINDING PROTEIN 1B"/>
    <property type="match status" value="1"/>
</dbReference>
<comment type="similarity">
    <text evidence="4 23">In the C-terminal section; belongs to the transpeptidase family.</text>
</comment>
<dbReference type="Proteomes" id="UP000202440">
    <property type="component" value="Chromosome"/>
</dbReference>
<dbReference type="FunFam" id="1.10.3810.10:FF:000001">
    <property type="entry name" value="Penicillin-binding protein 1A"/>
    <property type="match status" value="1"/>
</dbReference>
<keyword evidence="7" id="KW-1003">Cell membrane</keyword>
<feature type="domain" description="Penicillin-binding protein transpeptidase" evidence="26">
    <location>
        <begin position="456"/>
        <end position="692"/>
    </location>
</feature>
<dbReference type="Gene3D" id="3.40.710.10">
    <property type="entry name" value="DD-peptidase/beta-lactamase superfamily"/>
    <property type="match status" value="1"/>
</dbReference>
<accession>A0A222FJ16</accession>
<dbReference type="InterPro" id="IPR023346">
    <property type="entry name" value="Lysozyme-like_dom_sf"/>
</dbReference>
<dbReference type="UniPathway" id="UPA00219"/>
<gene>
    <name evidence="29" type="primary">mrcB</name>
    <name evidence="29" type="ORF">CHH28_05780</name>
</gene>
<evidence type="ECO:0000259" key="27">
    <source>
        <dbReference type="Pfam" id="PF00912"/>
    </source>
</evidence>
<evidence type="ECO:0000256" key="2">
    <source>
        <dbReference type="ARBA" id="ARBA00004236"/>
    </source>
</evidence>
<evidence type="ECO:0000259" key="28">
    <source>
        <dbReference type="Pfam" id="PF14814"/>
    </source>
</evidence>
<evidence type="ECO:0000256" key="11">
    <source>
        <dbReference type="ARBA" id="ARBA00022679"/>
    </source>
</evidence>
<dbReference type="Pfam" id="PF00905">
    <property type="entry name" value="Transpeptidase"/>
    <property type="match status" value="1"/>
</dbReference>
<proteinExistence type="inferred from homology"/>
<keyword evidence="13 23" id="KW-0133">Cell shape</keyword>
<keyword evidence="9" id="KW-0645">Protease</keyword>
<dbReference type="GO" id="GO:0008658">
    <property type="term" value="F:penicillin binding"/>
    <property type="evidence" value="ECO:0007669"/>
    <property type="project" value="UniProtKB-UniRule"/>
</dbReference>
<evidence type="ECO:0000256" key="1">
    <source>
        <dbReference type="ARBA" id="ARBA00002624"/>
    </source>
</evidence>
<dbReference type="InterPro" id="IPR028166">
    <property type="entry name" value="UB2H"/>
</dbReference>
<dbReference type="AlphaFoldDB" id="A0A222FJ16"/>
<comment type="similarity">
    <text evidence="5 23">In the N-terminal section; belongs to the glycosyltransferase 51 family.</text>
</comment>
<organism evidence="29 30">
    <name type="scientific">Bacterioplanes sanyensis</name>
    <dbReference type="NCBI Taxonomy" id="1249553"/>
    <lineage>
        <taxon>Bacteria</taxon>
        <taxon>Pseudomonadati</taxon>
        <taxon>Pseudomonadota</taxon>
        <taxon>Gammaproteobacteria</taxon>
        <taxon>Oceanospirillales</taxon>
        <taxon>Oceanospirillaceae</taxon>
        <taxon>Bacterioplanes</taxon>
    </lineage>
</organism>
<dbReference type="InterPro" id="IPR050396">
    <property type="entry name" value="Glycosyltr_51/Transpeptidase"/>
</dbReference>
<dbReference type="EMBL" id="CP022530">
    <property type="protein sequence ID" value="ASP38223.1"/>
    <property type="molecule type" value="Genomic_DNA"/>
</dbReference>
<dbReference type="Gene3D" id="3.30.2060.10">
    <property type="entry name" value="Penicillin-binding protein 1b domain"/>
    <property type="match status" value="1"/>
</dbReference>
<protein>
    <recommendedName>
        <fullName evidence="6 22">Penicillin-binding protein 1B</fullName>
        <shortName evidence="23">PBP-1b</shortName>
        <shortName evidence="23">PBP1b</shortName>
    </recommendedName>
    <alternativeName>
        <fullName evidence="19 23">Murein polymerase</fullName>
    </alternativeName>
</protein>
<keyword evidence="8" id="KW-0121">Carboxypeptidase</keyword>
<keyword evidence="14 23" id="KW-0573">Peptidoglycan synthesis</keyword>
<dbReference type="Pfam" id="PF14814">
    <property type="entry name" value="UB2H"/>
    <property type="match status" value="1"/>
</dbReference>
<name>A0A222FJ16_9GAMM</name>
<comment type="subcellular location">
    <subcellularLocation>
        <location evidence="2">Cell membrane</location>
    </subcellularLocation>
</comment>
<comment type="function">
    <text evidence="1 23">Cell wall formation. Synthesis of cross-linked peptidoglycan from the lipid intermediates. The enzyme has a penicillin-insensitive transglycosylase N-terminal domain (formation of linear glycan strands) and a penicillin-sensitive transpeptidase C-terminal domain (cross-linking of the peptide subunits).</text>
</comment>
<dbReference type="SUPFAM" id="SSF56601">
    <property type="entry name" value="beta-lactamase/transpeptidase-like"/>
    <property type="match status" value="1"/>
</dbReference>
<keyword evidence="15" id="KW-0472">Membrane</keyword>
<evidence type="ECO:0000256" key="9">
    <source>
        <dbReference type="ARBA" id="ARBA00022670"/>
    </source>
</evidence>
<evidence type="ECO:0000259" key="26">
    <source>
        <dbReference type="Pfam" id="PF00905"/>
    </source>
</evidence>
<feature type="compositionally biased region" description="Basic residues" evidence="25">
    <location>
        <begin position="30"/>
        <end position="40"/>
    </location>
</feature>
<keyword evidence="17" id="KW-0511">Multifunctional enzyme</keyword>
<evidence type="ECO:0000256" key="17">
    <source>
        <dbReference type="ARBA" id="ARBA00023268"/>
    </source>
</evidence>
<evidence type="ECO:0000256" key="5">
    <source>
        <dbReference type="ARBA" id="ARBA00007739"/>
    </source>
</evidence>
<evidence type="ECO:0000256" key="14">
    <source>
        <dbReference type="ARBA" id="ARBA00022984"/>
    </source>
</evidence>
<evidence type="ECO:0000256" key="4">
    <source>
        <dbReference type="ARBA" id="ARBA00007090"/>
    </source>
</evidence>
<evidence type="ECO:0000256" key="22">
    <source>
        <dbReference type="NCBIfam" id="TIGR02071"/>
    </source>
</evidence>
<dbReference type="GO" id="GO:0046677">
    <property type="term" value="P:response to antibiotic"/>
    <property type="evidence" value="ECO:0007669"/>
    <property type="project" value="UniProtKB-UniRule"/>
</dbReference>
<dbReference type="KEGG" id="bsan:CHH28_05780"/>
<evidence type="ECO:0000256" key="12">
    <source>
        <dbReference type="ARBA" id="ARBA00022801"/>
    </source>
</evidence>
<dbReference type="SUPFAM" id="SSF53955">
    <property type="entry name" value="Lysozyme-like"/>
    <property type="match status" value="1"/>
</dbReference>
<keyword evidence="30" id="KW-1185">Reference proteome</keyword>
<dbReference type="Gene3D" id="1.10.3810.10">
    <property type="entry name" value="Biosynthetic peptidoglycan transglycosylase-like"/>
    <property type="match status" value="1"/>
</dbReference>
<evidence type="ECO:0000256" key="23">
    <source>
        <dbReference type="PIRNR" id="PIRNR002799"/>
    </source>
</evidence>
<comment type="catalytic activity">
    <reaction evidence="20">
        <text>Preferential cleavage: (Ac)2-L-Lys-D-Ala-|-D-Ala. Also transpeptidation of peptidyl-alanyl moieties that are N-acyl substituents of D-alanine.</text>
        <dbReference type="EC" id="3.4.16.4"/>
    </reaction>
</comment>
<dbReference type="GO" id="GO:0008955">
    <property type="term" value="F:peptidoglycan glycosyltransferase activity"/>
    <property type="evidence" value="ECO:0007669"/>
    <property type="project" value="UniProtKB-UniRule"/>
</dbReference>
<dbReference type="GO" id="GO:0009002">
    <property type="term" value="F:serine-type D-Ala-D-Ala carboxypeptidase activity"/>
    <property type="evidence" value="ECO:0007669"/>
    <property type="project" value="UniProtKB-EC"/>
</dbReference>
<feature type="compositionally biased region" description="Low complexity" evidence="25">
    <location>
        <begin position="1"/>
        <end position="29"/>
    </location>
</feature>
<evidence type="ECO:0000256" key="8">
    <source>
        <dbReference type="ARBA" id="ARBA00022645"/>
    </source>
</evidence>
<dbReference type="Pfam" id="PF00912">
    <property type="entry name" value="Transgly"/>
    <property type="match status" value="1"/>
</dbReference>
<comment type="catalytic activity">
    <reaction evidence="21">
        <text>[GlcNAc-(1-&gt;4)-Mur2Ac(oyl-L-Ala-gamma-D-Glu-L-Lys-D-Ala-D-Ala)](n)-di-trans,octa-cis-undecaprenyl diphosphate + beta-D-GlcNAc-(1-&gt;4)-Mur2Ac(oyl-L-Ala-gamma-D-Glu-L-Lys-D-Ala-D-Ala)-di-trans,octa-cis-undecaprenyl diphosphate = [GlcNAc-(1-&gt;4)-Mur2Ac(oyl-L-Ala-gamma-D-Glu-L-Lys-D-Ala-D-Ala)](n+1)-di-trans,octa-cis-undecaprenyl diphosphate + di-trans,octa-cis-undecaprenyl diphosphate + H(+)</text>
        <dbReference type="Rhea" id="RHEA:23708"/>
        <dbReference type="Rhea" id="RHEA-COMP:9602"/>
        <dbReference type="Rhea" id="RHEA-COMP:9603"/>
        <dbReference type="ChEBI" id="CHEBI:15378"/>
        <dbReference type="ChEBI" id="CHEBI:58405"/>
        <dbReference type="ChEBI" id="CHEBI:60033"/>
        <dbReference type="ChEBI" id="CHEBI:78435"/>
        <dbReference type="EC" id="2.4.99.28"/>
    </reaction>
</comment>
<evidence type="ECO:0000256" key="16">
    <source>
        <dbReference type="ARBA" id="ARBA00023251"/>
    </source>
</evidence>
<evidence type="ECO:0000256" key="7">
    <source>
        <dbReference type="ARBA" id="ARBA00022475"/>
    </source>
</evidence>
<dbReference type="PIRSF" id="PIRSF002799">
    <property type="entry name" value="PBP_1b"/>
    <property type="match status" value="1"/>
</dbReference>
<comment type="pathway">
    <text evidence="3 23">Cell wall biogenesis; peptidoglycan biosynthesis.</text>
</comment>
<evidence type="ECO:0000256" key="18">
    <source>
        <dbReference type="ARBA" id="ARBA00023316"/>
    </source>
</evidence>
<dbReference type="InterPro" id="IPR001264">
    <property type="entry name" value="Glyco_trans_51"/>
</dbReference>
<dbReference type="InterPro" id="IPR012338">
    <property type="entry name" value="Beta-lactam/transpept-like"/>
</dbReference>
<feature type="active site" description="Proton donor; for transglycosylase activity" evidence="24">
    <location>
        <position position="213"/>
    </location>
</feature>
<evidence type="ECO:0000256" key="13">
    <source>
        <dbReference type="ARBA" id="ARBA00022960"/>
    </source>
</evidence>
<dbReference type="NCBIfam" id="TIGR02071">
    <property type="entry name" value="PBP_1b"/>
    <property type="match status" value="1"/>
</dbReference>
<evidence type="ECO:0000256" key="20">
    <source>
        <dbReference type="ARBA" id="ARBA00034000"/>
    </source>
</evidence>
<dbReference type="InterPro" id="IPR036950">
    <property type="entry name" value="PBP_transglycosylase"/>
</dbReference>
<evidence type="ECO:0000256" key="15">
    <source>
        <dbReference type="ARBA" id="ARBA00023136"/>
    </source>
</evidence>
<dbReference type="GO" id="GO:0006508">
    <property type="term" value="P:proteolysis"/>
    <property type="evidence" value="ECO:0007669"/>
    <property type="project" value="UniProtKB-KW"/>
</dbReference>
<reference evidence="29 30" key="1">
    <citation type="submission" date="2017-07" db="EMBL/GenBank/DDBJ databases">
        <title>Annotated genome sequence of Bacterioplanes sanyensis isolated from Red Sea.</title>
        <authorList>
            <person name="Rehman Z.U."/>
        </authorList>
    </citation>
    <scope>NUCLEOTIDE SEQUENCE [LARGE SCALE GENOMIC DNA]</scope>
    <source>
        <strain evidence="29 30">NV9</strain>
    </source>
</reference>
<dbReference type="GO" id="GO:0030288">
    <property type="term" value="C:outer membrane-bounded periplasmic space"/>
    <property type="evidence" value="ECO:0007669"/>
    <property type="project" value="TreeGrafter"/>
</dbReference>
<feature type="domain" description="Bifunctional transglycosylase second" evidence="28">
    <location>
        <begin position="95"/>
        <end position="177"/>
    </location>
</feature>
<evidence type="ECO:0000256" key="25">
    <source>
        <dbReference type="SAM" id="MobiDB-lite"/>
    </source>
</evidence>
<dbReference type="InterPro" id="IPR011813">
    <property type="entry name" value="PBP_1b"/>
</dbReference>
<keyword evidence="16" id="KW-0046">Antibiotic resistance</keyword>
<dbReference type="GO" id="GO:0009252">
    <property type="term" value="P:peptidoglycan biosynthetic process"/>
    <property type="evidence" value="ECO:0007669"/>
    <property type="project" value="UniProtKB-UniRule"/>
</dbReference>
<evidence type="ECO:0000256" key="6">
    <source>
        <dbReference type="ARBA" id="ARBA00018637"/>
    </source>
</evidence>
<dbReference type="PANTHER" id="PTHR32282">
    <property type="entry name" value="BINDING PROTEIN TRANSPEPTIDASE, PUTATIVE-RELATED"/>
    <property type="match status" value="1"/>
</dbReference>
<dbReference type="GO" id="GO:0009274">
    <property type="term" value="C:peptidoglycan-based cell wall"/>
    <property type="evidence" value="ECO:0007669"/>
    <property type="project" value="UniProtKB-UniRule"/>
</dbReference>
<dbReference type="InterPro" id="IPR001460">
    <property type="entry name" value="PCN-bd_Tpept"/>
</dbReference>
<evidence type="ECO:0000256" key="10">
    <source>
        <dbReference type="ARBA" id="ARBA00022676"/>
    </source>
</evidence>
<keyword evidence="11 23" id="KW-0808">Transferase</keyword>
<keyword evidence="10 23" id="KW-0328">Glycosyltransferase</keyword>
<feature type="region of interest" description="Disordered" evidence="25">
    <location>
        <begin position="1"/>
        <end position="40"/>
    </location>
</feature>
<evidence type="ECO:0000256" key="21">
    <source>
        <dbReference type="ARBA" id="ARBA00049902"/>
    </source>
</evidence>
<evidence type="ECO:0000256" key="19">
    <source>
        <dbReference type="ARBA" id="ARBA00032454"/>
    </source>
</evidence>
<keyword evidence="18 23" id="KW-0961">Cell wall biogenesis/degradation</keyword>